<protein>
    <submittedName>
        <fullName evidence="2">Sulfatase-like hydrolase/transferase</fullName>
    </submittedName>
</protein>
<reference evidence="2" key="1">
    <citation type="submission" date="2021-10" db="EMBL/GenBank/DDBJ databases">
        <title>Streptomyces nigrumlapis sp.nov.,an antimicrobial producing actinobacterium isolated from Black Gobi rocks.</title>
        <authorList>
            <person name="Wen Y."/>
            <person name="Zhang W."/>
            <person name="Liu X.G."/>
        </authorList>
    </citation>
    <scope>NUCLEOTIDE SEQUENCE</scope>
    <source>
        <strain evidence="2">ST13-2-2</strain>
    </source>
</reference>
<dbReference type="EMBL" id="CP086322">
    <property type="protein sequence ID" value="UQA96919.1"/>
    <property type="molecule type" value="Genomic_DNA"/>
</dbReference>
<evidence type="ECO:0000313" key="2">
    <source>
        <dbReference type="EMBL" id="UQA96919.1"/>
    </source>
</evidence>
<dbReference type="Gene3D" id="3.40.720.10">
    <property type="entry name" value="Alkaline Phosphatase, subunit A"/>
    <property type="match status" value="1"/>
</dbReference>
<proteinExistence type="predicted"/>
<accession>A0ABY4MGI8</accession>
<sequence length="298" mass="32825">MSTTPTGNTLFLTIDSCRVDTAASAMTPALDRLGPFVVAETAGTFTLPAHWAFFSGFLPKPLDGQQFLGRYQQLWSHACRAWKRSTYVVFESPTIVEHYARAGVFTAGLGGVPFFDPAMPSSVLPALFPHFRYRGERAGAPTTAIDPDLPTHRPLPTEQLEEFTNQLLRGEPFFGFVNFPETHFPYCTPSAGTLDDALVEALREMGRHIHRRAPLHGDSSLWEEGRLEAVRKLQVQALEWVDGHLADMFTALAGAARDTLVVVCADHGQSFAERGLVGHGNTTPEVLRVPLWVGRLGR</sequence>
<name>A0ABY4MGI8_9ACTN</name>
<dbReference type="SUPFAM" id="SSF53649">
    <property type="entry name" value="Alkaline phosphatase-like"/>
    <property type="match status" value="1"/>
</dbReference>
<evidence type="ECO:0000313" key="3">
    <source>
        <dbReference type="Proteomes" id="UP000830115"/>
    </source>
</evidence>
<evidence type="ECO:0000259" key="1">
    <source>
        <dbReference type="Pfam" id="PF00884"/>
    </source>
</evidence>
<organism evidence="2 3">
    <name type="scientific">Streptomyces halobius</name>
    <dbReference type="NCBI Taxonomy" id="2879846"/>
    <lineage>
        <taxon>Bacteria</taxon>
        <taxon>Bacillati</taxon>
        <taxon>Actinomycetota</taxon>
        <taxon>Actinomycetes</taxon>
        <taxon>Kitasatosporales</taxon>
        <taxon>Streptomycetaceae</taxon>
        <taxon>Streptomyces</taxon>
    </lineage>
</organism>
<keyword evidence="3" id="KW-1185">Reference proteome</keyword>
<dbReference type="InterPro" id="IPR000917">
    <property type="entry name" value="Sulfatase_N"/>
</dbReference>
<dbReference type="RefSeq" id="WP_248867838.1">
    <property type="nucleotide sequence ID" value="NZ_CP086322.1"/>
</dbReference>
<gene>
    <name evidence="2" type="ORF">K9S39_38130</name>
</gene>
<feature type="domain" description="Sulfatase N-terminal" evidence="1">
    <location>
        <begin position="158"/>
        <end position="291"/>
    </location>
</feature>
<dbReference type="Proteomes" id="UP000830115">
    <property type="component" value="Chromosome"/>
</dbReference>
<dbReference type="InterPro" id="IPR017850">
    <property type="entry name" value="Alkaline_phosphatase_core_sf"/>
</dbReference>
<dbReference type="Pfam" id="PF00884">
    <property type="entry name" value="Sulfatase"/>
    <property type="match status" value="1"/>
</dbReference>